<accession>A0A1X0RTI1</accession>
<reference evidence="1 2" key="1">
    <citation type="journal article" date="2016" name="Proc. Natl. Acad. Sci. U.S.A.">
        <title>Lipid metabolic changes in an early divergent fungus govern the establishment of a mutualistic symbiosis with endobacteria.</title>
        <authorList>
            <person name="Lastovetsky O.A."/>
            <person name="Gaspar M.L."/>
            <person name="Mondo S.J."/>
            <person name="LaButti K.M."/>
            <person name="Sandor L."/>
            <person name="Grigoriev I.V."/>
            <person name="Henry S.A."/>
            <person name="Pawlowska T.E."/>
        </authorList>
    </citation>
    <scope>NUCLEOTIDE SEQUENCE [LARGE SCALE GENOMIC DNA]</scope>
    <source>
        <strain evidence="1 2">ATCC 11559</strain>
    </source>
</reference>
<proteinExistence type="predicted"/>
<dbReference type="EMBL" id="KV921430">
    <property type="protein sequence ID" value="ORE15300.1"/>
    <property type="molecule type" value="Genomic_DNA"/>
</dbReference>
<evidence type="ECO:0000313" key="1">
    <source>
        <dbReference type="EMBL" id="ORE15300.1"/>
    </source>
</evidence>
<gene>
    <name evidence="1" type="ORF">BCV71DRAFT_274129</name>
</gene>
<dbReference type="Proteomes" id="UP000242381">
    <property type="component" value="Unassembled WGS sequence"/>
</dbReference>
<organism evidence="1 2">
    <name type="scientific">Rhizopus microsporus</name>
    <dbReference type="NCBI Taxonomy" id="58291"/>
    <lineage>
        <taxon>Eukaryota</taxon>
        <taxon>Fungi</taxon>
        <taxon>Fungi incertae sedis</taxon>
        <taxon>Mucoromycota</taxon>
        <taxon>Mucoromycotina</taxon>
        <taxon>Mucoromycetes</taxon>
        <taxon>Mucorales</taxon>
        <taxon>Mucorineae</taxon>
        <taxon>Rhizopodaceae</taxon>
        <taxon>Rhizopus</taxon>
    </lineage>
</organism>
<name>A0A1X0RTI1_RHIZD</name>
<protein>
    <submittedName>
        <fullName evidence="1">Uncharacterized protein</fullName>
    </submittedName>
</protein>
<sequence length="95" mass="11110">MCKFTIPRSKEDTKNILAMNHFVWQLKVSEKKKLKRTVDTVQEHDDYEMQRMTGDNLERASLKLLIDTEIKMPARGAKYGILLPVEKDNVCFIKP</sequence>
<evidence type="ECO:0000313" key="2">
    <source>
        <dbReference type="Proteomes" id="UP000242381"/>
    </source>
</evidence>
<dbReference type="AlphaFoldDB" id="A0A1X0RTI1"/>